<feature type="domain" description="SnoaL-like" evidence="1">
    <location>
        <begin position="11"/>
        <end position="106"/>
    </location>
</feature>
<name>A0ABS8JF88_9GAMM</name>
<dbReference type="Pfam" id="PF12680">
    <property type="entry name" value="SnoaL_2"/>
    <property type="match status" value="1"/>
</dbReference>
<evidence type="ECO:0000313" key="2">
    <source>
        <dbReference type="EMBL" id="MCC8362229.1"/>
    </source>
</evidence>
<dbReference type="EMBL" id="JAJGAK010000001">
    <property type="protein sequence ID" value="MCC8362229.1"/>
    <property type="molecule type" value="Genomic_DNA"/>
</dbReference>
<keyword evidence="3" id="KW-1185">Reference proteome</keyword>
<dbReference type="InterPro" id="IPR037401">
    <property type="entry name" value="SnoaL-like"/>
</dbReference>
<evidence type="ECO:0000313" key="3">
    <source>
        <dbReference type="Proteomes" id="UP001165293"/>
    </source>
</evidence>
<comment type="caution">
    <text evidence="2">The sequence shown here is derived from an EMBL/GenBank/DDBJ whole genome shotgun (WGS) entry which is preliminary data.</text>
</comment>
<accession>A0ABS8JF88</accession>
<dbReference type="Gene3D" id="3.10.450.50">
    <property type="match status" value="1"/>
</dbReference>
<dbReference type="Proteomes" id="UP001165293">
    <property type="component" value="Unassembled WGS sequence"/>
</dbReference>
<protein>
    <submittedName>
        <fullName evidence="2">Nuclear transport factor 2 family protein</fullName>
    </submittedName>
</protein>
<gene>
    <name evidence="2" type="ORF">LK996_03965</name>
</gene>
<dbReference type="SUPFAM" id="SSF54427">
    <property type="entry name" value="NTF2-like"/>
    <property type="match status" value="1"/>
</dbReference>
<evidence type="ECO:0000259" key="1">
    <source>
        <dbReference type="Pfam" id="PF12680"/>
    </source>
</evidence>
<dbReference type="RefSeq" id="WP_230525847.1">
    <property type="nucleotide sequence ID" value="NZ_JAJGAK010000001.1"/>
</dbReference>
<organism evidence="2 3">
    <name type="scientific">Noviluteimonas lactosilytica</name>
    <dbReference type="NCBI Taxonomy" id="2888523"/>
    <lineage>
        <taxon>Bacteria</taxon>
        <taxon>Pseudomonadati</taxon>
        <taxon>Pseudomonadota</taxon>
        <taxon>Gammaproteobacteria</taxon>
        <taxon>Lysobacterales</taxon>
        <taxon>Lysobacteraceae</taxon>
        <taxon>Noviluteimonas</taxon>
    </lineage>
</organism>
<reference evidence="2" key="1">
    <citation type="submission" date="2021-10" db="EMBL/GenBank/DDBJ databases">
        <authorList>
            <person name="Lyu M."/>
            <person name="Wang X."/>
            <person name="Meng X."/>
            <person name="Xu K."/>
        </authorList>
    </citation>
    <scope>NUCLEOTIDE SEQUENCE</scope>
    <source>
        <strain evidence="2">A6</strain>
    </source>
</reference>
<sequence>MKASRQVDTAHRFLEHAAAGRAASDASKLVTKDFRHHNAYFKGDGASLFEAMDANARQFPTKQLDVFLTLEDGNTVATYSKVVHKPGSPPAAVVHIFRFEDDRIAELWDVGQEIPADSPNENGAF</sequence>
<proteinExistence type="predicted"/>
<dbReference type="InterPro" id="IPR032710">
    <property type="entry name" value="NTF2-like_dom_sf"/>
</dbReference>